<accession>A0A9X2A4H7</accession>
<evidence type="ECO:0000313" key="11">
    <source>
        <dbReference type="EMBL" id="MCL7746708.1"/>
    </source>
</evidence>
<feature type="transmembrane region" description="Helical" evidence="8">
    <location>
        <begin position="197"/>
        <end position="222"/>
    </location>
</feature>
<evidence type="ECO:0000256" key="6">
    <source>
        <dbReference type="PROSITE-ProRule" id="PRU00284"/>
    </source>
</evidence>
<dbReference type="EMBL" id="JAKRYL010000005">
    <property type="protein sequence ID" value="MCL7746708.1"/>
    <property type="molecule type" value="Genomic_DNA"/>
</dbReference>
<keyword evidence="2" id="KW-1003">Cell membrane</keyword>
<evidence type="ECO:0000256" key="4">
    <source>
        <dbReference type="ARBA" id="ARBA00023224"/>
    </source>
</evidence>
<feature type="region of interest" description="Disordered" evidence="7">
    <location>
        <begin position="282"/>
        <end position="302"/>
    </location>
</feature>
<dbReference type="InterPro" id="IPR004090">
    <property type="entry name" value="Chemotax_Me-accpt_rcpt"/>
</dbReference>
<dbReference type="GO" id="GO:0007165">
    <property type="term" value="P:signal transduction"/>
    <property type="evidence" value="ECO:0007669"/>
    <property type="project" value="UniProtKB-KW"/>
</dbReference>
<organism evidence="11 12">
    <name type="scientific">Halalkalibacter alkaliphilus</name>
    <dbReference type="NCBI Taxonomy" id="2917993"/>
    <lineage>
        <taxon>Bacteria</taxon>
        <taxon>Bacillati</taxon>
        <taxon>Bacillota</taxon>
        <taxon>Bacilli</taxon>
        <taxon>Bacillales</taxon>
        <taxon>Bacillaceae</taxon>
        <taxon>Halalkalibacter</taxon>
    </lineage>
</organism>
<dbReference type="Pfam" id="PF05227">
    <property type="entry name" value="CHASE3"/>
    <property type="match status" value="1"/>
</dbReference>
<dbReference type="Gene3D" id="6.10.340.10">
    <property type="match status" value="1"/>
</dbReference>
<evidence type="ECO:0000256" key="3">
    <source>
        <dbReference type="ARBA" id="ARBA00023136"/>
    </source>
</evidence>
<dbReference type="InterPro" id="IPR007891">
    <property type="entry name" value="CHASE3"/>
</dbReference>
<dbReference type="RefSeq" id="WP_250095623.1">
    <property type="nucleotide sequence ID" value="NZ_JAKRYL010000005.1"/>
</dbReference>
<dbReference type="PRINTS" id="PR00260">
    <property type="entry name" value="CHEMTRNSDUCR"/>
</dbReference>
<dbReference type="SMART" id="SM00304">
    <property type="entry name" value="HAMP"/>
    <property type="match status" value="1"/>
</dbReference>
<dbReference type="SUPFAM" id="SSF58104">
    <property type="entry name" value="Methyl-accepting chemotaxis protein (MCP) signaling domain"/>
    <property type="match status" value="1"/>
</dbReference>
<dbReference type="PROSITE" id="PS50885">
    <property type="entry name" value="HAMP"/>
    <property type="match status" value="1"/>
</dbReference>
<protein>
    <submittedName>
        <fullName evidence="11">Methyl-accepting chemotaxis protein</fullName>
    </submittedName>
</protein>
<dbReference type="CDD" id="cd06225">
    <property type="entry name" value="HAMP"/>
    <property type="match status" value="1"/>
</dbReference>
<evidence type="ECO:0000256" key="5">
    <source>
        <dbReference type="ARBA" id="ARBA00029447"/>
    </source>
</evidence>
<reference evidence="11" key="1">
    <citation type="submission" date="2022-02" db="EMBL/GenBank/DDBJ databases">
        <title>Halalkalibacter sp. nov. isolated from Lonar Lake, India.</title>
        <authorList>
            <person name="Joshi A."/>
            <person name="Thite S."/>
            <person name="Lodha T."/>
        </authorList>
    </citation>
    <scope>NUCLEOTIDE SEQUENCE</scope>
    <source>
        <strain evidence="11">MEB205</strain>
    </source>
</reference>
<evidence type="ECO:0000256" key="8">
    <source>
        <dbReference type="SAM" id="Phobius"/>
    </source>
</evidence>
<dbReference type="GO" id="GO:0005886">
    <property type="term" value="C:plasma membrane"/>
    <property type="evidence" value="ECO:0007669"/>
    <property type="project" value="UniProtKB-SubCell"/>
</dbReference>
<keyword evidence="4 6" id="KW-0807">Transducer</keyword>
<dbReference type="CDD" id="cd11386">
    <property type="entry name" value="MCP_signal"/>
    <property type="match status" value="1"/>
</dbReference>
<dbReference type="SMART" id="SM00283">
    <property type="entry name" value="MA"/>
    <property type="match status" value="1"/>
</dbReference>
<dbReference type="GO" id="GO:0006935">
    <property type="term" value="P:chemotaxis"/>
    <property type="evidence" value="ECO:0007669"/>
    <property type="project" value="InterPro"/>
</dbReference>
<dbReference type="PANTHER" id="PTHR32089">
    <property type="entry name" value="METHYL-ACCEPTING CHEMOTAXIS PROTEIN MCPB"/>
    <property type="match status" value="1"/>
</dbReference>
<keyword evidence="8" id="KW-1133">Transmembrane helix</keyword>
<dbReference type="InterPro" id="IPR004089">
    <property type="entry name" value="MCPsignal_dom"/>
</dbReference>
<comment type="subcellular location">
    <subcellularLocation>
        <location evidence="1">Cell membrane</location>
    </subcellularLocation>
</comment>
<keyword evidence="8" id="KW-0812">Transmembrane</keyword>
<dbReference type="Pfam" id="PF00672">
    <property type="entry name" value="HAMP"/>
    <property type="match status" value="1"/>
</dbReference>
<evidence type="ECO:0000313" key="12">
    <source>
        <dbReference type="Proteomes" id="UP001139150"/>
    </source>
</evidence>
<comment type="similarity">
    <text evidence="5">Belongs to the methyl-accepting chemotaxis (MCP) protein family.</text>
</comment>
<proteinExistence type="inferred from homology"/>
<dbReference type="Gene3D" id="1.10.287.950">
    <property type="entry name" value="Methyl-accepting chemotaxis protein"/>
    <property type="match status" value="1"/>
</dbReference>
<dbReference type="Pfam" id="PF00015">
    <property type="entry name" value="MCPsignal"/>
    <property type="match status" value="1"/>
</dbReference>
<dbReference type="PANTHER" id="PTHR32089:SF112">
    <property type="entry name" value="LYSOZYME-LIKE PROTEIN-RELATED"/>
    <property type="match status" value="1"/>
</dbReference>
<comment type="caution">
    <text evidence="11">The sequence shown here is derived from an EMBL/GenBank/DDBJ whole genome shotgun (WGS) entry which is preliminary data.</text>
</comment>
<dbReference type="Proteomes" id="UP001139150">
    <property type="component" value="Unassembled WGS sequence"/>
</dbReference>
<evidence type="ECO:0000256" key="7">
    <source>
        <dbReference type="SAM" id="MobiDB-lite"/>
    </source>
</evidence>
<evidence type="ECO:0000259" key="9">
    <source>
        <dbReference type="PROSITE" id="PS50111"/>
    </source>
</evidence>
<evidence type="ECO:0000256" key="2">
    <source>
        <dbReference type="ARBA" id="ARBA00022475"/>
    </source>
</evidence>
<evidence type="ECO:0000259" key="10">
    <source>
        <dbReference type="PROSITE" id="PS50885"/>
    </source>
</evidence>
<sequence>MKLRKEKKAHTHTKFMNLTIRKKLISSFLLVAILFGVASFISFHNLKQTNDSYSYLVGNVSEVRSISQNIDTLISNQASDLNAYLLFQDEAFIGDLNTNNREIIRLIDQAKELSDSEQTLSYLDQLTTLNNIYLSEAERAINISRSMLDHGIRVASENVVPISREMREVSEALTSYEGEMLATTQAATNQSAQNATILVVIVSGLAFILAITSGIFVSNLIAKPIIQLSALAKQVASGDLSIKRLNIKSKDEIHELNESFNQMTDNLREMISSIQTNSEQVAASSEQLNASANESAKATDQITESIQSVASGAEQQAESTASANDTANEISAGVEQIARNIFSVSEATSTAQQKSNNGLEIVEKTVTQMNAIHNQTNATTTVISNLEEKSSEIGSIISLITTVSDQTNLLALNAAIEAARAGEHGRGFAVVADEVRKLAEQSHKSAGQISTLIQDIQNDIQRSVSSMAEGSNTVQQGLVYATEAGKEFKEISVSINEISAQVDEVSVAVQQIAMGTMNMLESIKEASAIADNASSYSQNVAAAAEEQTATMQEISASAEMLSRMAEELQETVRKFTL</sequence>
<dbReference type="AlphaFoldDB" id="A0A9X2A4H7"/>
<dbReference type="GO" id="GO:0004888">
    <property type="term" value="F:transmembrane signaling receptor activity"/>
    <property type="evidence" value="ECO:0007669"/>
    <property type="project" value="InterPro"/>
</dbReference>
<feature type="domain" description="Methyl-accepting transducer" evidence="9">
    <location>
        <begin position="291"/>
        <end position="562"/>
    </location>
</feature>
<dbReference type="PROSITE" id="PS50111">
    <property type="entry name" value="CHEMOTAXIS_TRANSDUC_2"/>
    <property type="match status" value="1"/>
</dbReference>
<evidence type="ECO:0000256" key="1">
    <source>
        <dbReference type="ARBA" id="ARBA00004236"/>
    </source>
</evidence>
<gene>
    <name evidence="11" type="ORF">MF646_06185</name>
</gene>
<feature type="domain" description="HAMP" evidence="10">
    <location>
        <begin position="219"/>
        <end position="272"/>
    </location>
</feature>
<name>A0A9X2A4H7_9BACI</name>
<keyword evidence="12" id="KW-1185">Reference proteome</keyword>
<keyword evidence="3 8" id="KW-0472">Membrane</keyword>
<dbReference type="InterPro" id="IPR003660">
    <property type="entry name" value="HAMP_dom"/>
</dbReference>